<keyword evidence="1" id="KW-1133">Transmembrane helix</keyword>
<reference evidence="2" key="1">
    <citation type="submission" date="2018-05" db="EMBL/GenBank/DDBJ databases">
        <authorList>
            <person name="Lanie J.A."/>
            <person name="Ng W.-L."/>
            <person name="Kazmierczak K.M."/>
            <person name="Andrzejewski T.M."/>
            <person name="Davidsen T.M."/>
            <person name="Wayne K.J."/>
            <person name="Tettelin H."/>
            <person name="Glass J.I."/>
            <person name="Rusch D."/>
            <person name="Podicherti R."/>
            <person name="Tsui H.-C.T."/>
            <person name="Winkler M.E."/>
        </authorList>
    </citation>
    <scope>NUCLEOTIDE SEQUENCE</scope>
</reference>
<dbReference type="EMBL" id="UINC01012676">
    <property type="protein sequence ID" value="SVA55231.1"/>
    <property type="molecule type" value="Genomic_DNA"/>
</dbReference>
<sequence length="31" mass="3596">MDRSTLSNRVIFVLLLILVVFFGFQRGGLRQ</sequence>
<protein>
    <submittedName>
        <fullName evidence="2">Uncharacterized protein</fullName>
    </submittedName>
</protein>
<dbReference type="AlphaFoldDB" id="A0A381WSF3"/>
<evidence type="ECO:0000256" key="1">
    <source>
        <dbReference type="SAM" id="Phobius"/>
    </source>
</evidence>
<evidence type="ECO:0000313" key="2">
    <source>
        <dbReference type="EMBL" id="SVA55231.1"/>
    </source>
</evidence>
<feature type="non-terminal residue" evidence="2">
    <location>
        <position position="31"/>
    </location>
</feature>
<feature type="transmembrane region" description="Helical" evidence="1">
    <location>
        <begin position="6"/>
        <end position="24"/>
    </location>
</feature>
<organism evidence="2">
    <name type="scientific">marine metagenome</name>
    <dbReference type="NCBI Taxonomy" id="408172"/>
    <lineage>
        <taxon>unclassified sequences</taxon>
        <taxon>metagenomes</taxon>
        <taxon>ecological metagenomes</taxon>
    </lineage>
</organism>
<accession>A0A381WSF3</accession>
<gene>
    <name evidence="2" type="ORF">METZ01_LOCUS108085</name>
</gene>
<name>A0A381WSF3_9ZZZZ</name>
<proteinExistence type="predicted"/>
<keyword evidence="1" id="KW-0812">Transmembrane</keyword>
<keyword evidence="1" id="KW-0472">Membrane</keyword>